<dbReference type="InterPro" id="IPR015946">
    <property type="entry name" value="KH_dom-like_a/b"/>
</dbReference>
<comment type="function">
    <text evidence="2">One of several proteins that assist in the late maturation steps of the functional core of the 30S ribosomal subunit. Associates with free 30S ribosomal subunits (but not with 30S subunits that are part of 70S ribosomes or polysomes). Required for efficient processing of 16S rRNA. May interact with the 5'-terminal helix region of 16S rRNA.</text>
</comment>
<comment type="subcellular location">
    <subcellularLocation>
        <location evidence="2">Cytoplasm</location>
    </subcellularLocation>
</comment>
<dbReference type="HAMAP" id="MF_00003">
    <property type="entry name" value="RbfA"/>
    <property type="match status" value="1"/>
</dbReference>
<organism evidence="3 4">
    <name type="scientific">Candidatus Buchananbacteria bacterium CG10_big_fil_rev_8_21_14_0_10_33_19</name>
    <dbReference type="NCBI Taxonomy" id="1974525"/>
    <lineage>
        <taxon>Bacteria</taxon>
        <taxon>Candidatus Buchananiibacteriota</taxon>
    </lineage>
</organism>
<dbReference type="PROSITE" id="PS01319">
    <property type="entry name" value="RBFA"/>
    <property type="match status" value="1"/>
</dbReference>
<reference evidence="4" key="1">
    <citation type="submission" date="2017-09" db="EMBL/GenBank/DDBJ databases">
        <title>Depth-based differentiation of microbial function through sediment-hosted aquifers and enrichment of novel symbionts in the deep terrestrial subsurface.</title>
        <authorList>
            <person name="Probst A.J."/>
            <person name="Ladd B."/>
            <person name="Jarett J.K."/>
            <person name="Geller-Mcgrath D.E."/>
            <person name="Sieber C.M.K."/>
            <person name="Emerson J.B."/>
            <person name="Anantharaman K."/>
            <person name="Thomas B.C."/>
            <person name="Malmstrom R."/>
            <person name="Stieglmeier M."/>
            <person name="Klingl A."/>
            <person name="Woyke T."/>
            <person name="Ryan C.M."/>
            <person name="Banfield J.F."/>
        </authorList>
    </citation>
    <scope>NUCLEOTIDE SEQUENCE [LARGE SCALE GENOMIC DNA]</scope>
</reference>
<keyword evidence="2" id="KW-0963">Cytoplasm</keyword>
<gene>
    <name evidence="2 3" type="primary">rbfA</name>
    <name evidence="3" type="ORF">COT80_00910</name>
</gene>
<dbReference type="PANTHER" id="PTHR33515:SF1">
    <property type="entry name" value="RIBOSOME-BINDING FACTOR A, CHLOROPLASTIC-RELATED"/>
    <property type="match status" value="1"/>
</dbReference>
<dbReference type="Gene3D" id="3.30.300.20">
    <property type="match status" value="1"/>
</dbReference>
<dbReference type="NCBIfam" id="TIGR00082">
    <property type="entry name" value="rbfA"/>
    <property type="match status" value="1"/>
</dbReference>
<comment type="similarity">
    <text evidence="2">Belongs to the RbfA family.</text>
</comment>
<evidence type="ECO:0000256" key="1">
    <source>
        <dbReference type="ARBA" id="ARBA00022517"/>
    </source>
</evidence>
<dbReference type="GO" id="GO:0030490">
    <property type="term" value="P:maturation of SSU-rRNA"/>
    <property type="evidence" value="ECO:0007669"/>
    <property type="project" value="UniProtKB-UniRule"/>
</dbReference>
<dbReference type="InterPro" id="IPR000238">
    <property type="entry name" value="RbfA"/>
</dbReference>
<dbReference type="Proteomes" id="UP000229056">
    <property type="component" value="Unassembled WGS sequence"/>
</dbReference>
<keyword evidence="1 2" id="KW-0690">Ribosome biogenesis</keyword>
<sequence>MAGRMEKVDELIAQQLGQIIVSEVELPKGSIVTITNVKTSPDLKHAKVSLSILPDDNKREVMSLLINNAYEFQKILNEKVTLRSVPKLRFQIDDSGQKAAELEALLDNLQ</sequence>
<name>A0A2H0W539_9BACT</name>
<dbReference type="InterPro" id="IPR020053">
    <property type="entry name" value="Ribosome-bd_factorA_CS"/>
</dbReference>
<dbReference type="EMBL" id="PEZY01000004">
    <property type="protein sequence ID" value="PIS06482.1"/>
    <property type="molecule type" value="Genomic_DNA"/>
</dbReference>
<dbReference type="Pfam" id="PF02033">
    <property type="entry name" value="RBFA"/>
    <property type="match status" value="1"/>
</dbReference>
<comment type="caution">
    <text evidence="3">The sequence shown here is derived from an EMBL/GenBank/DDBJ whole genome shotgun (WGS) entry which is preliminary data.</text>
</comment>
<accession>A0A2H0W539</accession>
<evidence type="ECO:0000313" key="4">
    <source>
        <dbReference type="Proteomes" id="UP000229056"/>
    </source>
</evidence>
<protein>
    <recommendedName>
        <fullName evidence="2">Ribosome-binding factor A</fullName>
    </recommendedName>
</protein>
<dbReference type="InterPro" id="IPR023799">
    <property type="entry name" value="RbfA_dom_sf"/>
</dbReference>
<evidence type="ECO:0000313" key="3">
    <source>
        <dbReference type="EMBL" id="PIS06482.1"/>
    </source>
</evidence>
<comment type="subunit">
    <text evidence="2">Monomer. Binds 30S ribosomal subunits, but not 50S ribosomal subunits or 70S ribosomes.</text>
</comment>
<dbReference type="PANTHER" id="PTHR33515">
    <property type="entry name" value="RIBOSOME-BINDING FACTOR A, CHLOROPLASTIC-RELATED"/>
    <property type="match status" value="1"/>
</dbReference>
<evidence type="ECO:0000256" key="2">
    <source>
        <dbReference type="HAMAP-Rule" id="MF_00003"/>
    </source>
</evidence>
<proteinExistence type="inferred from homology"/>
<dbReference type="GO" id="GO:0005829">
    <property type="term" value="C:cytosol"/>
    <property type="evidence" value="ECO:0007669"/>
    <property type="project" value="TreeGrafter"/>
</dbReference>
<dbReference type="GO" id="GO:0043024">
    <property type="term" value="F:ribosomal small subunit binding"/>
    <property type="evidence" value="ECO:0007669"/>
    <property type="project" value="TreeGrafter"/>
</dbReference>
<dbReference type="SUPFAM" id="SSF89919">
    <property type="entry name" value="Ribosome-binding factor A, RbfA"/>
    <property type="match status" value="1"/>
</dbReference>
<dbReference type="AlphaFoldDB" id="A0A2H0W539"/>